<keyword evidence="2" id="KW-1185">Reference proteome</keyword>
<evidence type="ECO:0000313" key="2">
    <source>
        <dbReference type="Proteomes" id="UP001204579"/>
    </source>
</evidence>
<gene>
    <name evidence="1" type="ORF">NW209_04795</name>
</gene>
<accession>A0AAW5MZ83</accession>
<dbReference type="SUPFAM" id="SSF82171">
    <property type="entry name" value="DPP6 N-terminal domain-like"/>
    <property type="match status" value="1"/>
</dbReference>
<dbReference type="AlphaFoldDB" id="A0AAW5MZ83"/>
<dbReference type="Proteomes" id="UP001204579">
    <property type="component" value="Unassembled WGS sequence"/>
</dbReference>
<dbReference type="Gene3D" id="2.120.10.30">
    <property type="entry name" value="TolB, C-terminal domain"/>
    <property type="match status" value="2"/>
</dbReference>
<dbReference type="InterPro" id="IPR011042">
    <property type="entry name" value="6-blade_b-propeller_TolB-like"/>
</dbReference>
<name>A0AAW5MZ83_9BACT</name>
<sequence length="490" mass="56409">MKRMIKWFGLGAILLASCTEKVVSPQYMETYPSIYPDYTEVTIPSTIAPLNFDVTGDDYERVDVVVQGVRGESLHVNGKTVSFDESDWHKLLHDNIGDSLMFTVSVKRNGKWVQYQSFPMYVSTYPIDYGLVYRLIAPGYEVYSKMGIYQRDLSSFNEEALIENTLVPGMCVNCHAFNQAQPNRLSIHVRGSHGGTLLQEDGQLEVLDTKTDSTLSACVYPYWHPSGKYIAYSVNNTRQGFHAVKEERIEVMDNASDIVIYHPATHELITTPMLQRKDAFETFPAFSPDGRTLYFCSAEAKQMPQEYKDVKYSLCSIDFNPENGTFGENIDTLVSARQLGKSVSFPRPSYDGRYLMFTLSDYGNFSIWHKEADLWMYDLKKQTFYPIDEVNSDDTESFHNWSSNSHWFVFSSRRDNGLYTYLYIAGVDADGKVTKPFMLPQKRPFEYYDGLVYSFNVPDFVRQPVDINHMEVREKLVKPERVKLNVRKSR</sequence>
<dbReference type="EMBL" id="JANRHJ010000004">
    <property type="protein sequence ID" value="MCR8873342.1"/>
    <property type="molecule type" value="Genomic_DNA"/>
</dbReference>
<protein>
    <recommendedName>
        <fullName evidence="3">WD40-like protein</fullName>
    </recommendedName>
</protein>
<evidence type="ECO:0008006" key="3">
    <source>
        <dbReference type="Google" id="ProtNLM"/>
    </source>
</evidence>
<organism evidence="1 2">
    <name type="scientific">Phocaeicola barnesiae</name>
    <dbReference type="NCBI Taxonomy" id="376804"/>
    <lineage>
        <taxon>Bacteria</taxon>
        <taxon>Pseudomonadati</taxon>
        <taxon>Bacteroidota</taxon>
        <taxon>Bacteroidia</taxon>
        <taxon>Bacteroidales</taxon>
        <taxon>Bacteroidaceae</taxon>
        <taxon>Phocaeicola</taxon>
    </lineage>
</organism>
<comment type="caution">
    <text evidence="1">The sequence shown here is derived from an EMBL/GenBank/DDBJ whole genome shotgun (WGS) entry which is preliminary data.</text>
</comment>
<dbReference type="Pfam" id="PF07676">
    <property type="entry name" value="PD40"/>
    <property type="match status" value="1"/>
</dbReference>
<evidence type="ECO:0000313" key="1">
    <source>
        <dbReference type="EMBL" id="MCR8873342.1"/>
    </source>
</evidence>
<dbReference type="PROSITE" id="PS51257">
    <property type="entry name" value="PROKAR_LIPOPROTEIN"/>
    <property type="match status" value="1"/>
</dbReference>
<dbReference type="RefSeq" id="WP_258335546.1">
    <property type="nucleotide sequence ID" value="NZ_JANRHJ010000004.1"/>
</dbReference>
<dbReference type="InterPro" id="IPR011659">
    <property type="entry name" value="WD40"/>
</dbReference>
<reference evidence="1 2" key="1">
    <citation type="submission" date="2022-08" db="EMBL/GenBank/DDBJ databases">
        <authorList>
            <person name="Zeman M."/>
            <person name="Kubasova T."/>
        </authorList>
    </citation>
    <scope>NUCLEOTIDE SEQUENCE [LARGE SCALE GENOMIC DNA]</scope>
    <source>
        <strain evidence="1 2">ET62</strain>
    </source>
</reference>
<proteinExistence type="predicted"/>